<protein>
    <submittedName>
        <fullName evidence="1">Uncharacterized protein</fullName>
    </submittedName>
</protein>
<dbReference type="EMBL" id="JAXCGZ010013972">
    <property type="protein sequence ID" value="KAK7071753.1"/>
    <property type="molecule type" value="Genomic_DNA"/>
</dbReference>
<name>A0AAN9A1P5_HALRR</name>
<gene>
    <name evidence="1" type="ORF">SK128_000345</name>
</gene>
<dbReference type="InterPro" id="IPR032675">
    <property type="entry name" value="LRR_dom_sf"/>
</dbReference>
<dbReference type="Gene3D" id="3.80.10.10">
    <property type="entry name" value="Ribonuclease Inhibitor"/>
    <property type="match status" value="1"/>
</dbReference>
<evidence type="ECO:0000313" key="1">
    <source>
        <dbReference type="EMBL" id="KAK7071753.1"/>
    </source>
</evidence>
<reference evidence="1 2" key="1">
    <citation type="submission" date="2023-11" db="EMBL/GenBank/DDBJ databases">
        <title>Halocaridina rubra genome assembly.</title>
        <authorList>
            <person name="Smith C."/>
        </authorList>
    </citation>
    <scope>NUCLEOTIDE SEQUENCE [LARGE SCALE GENOMIC DNA]</scope>
    <source>
        <strain evidence="1">EP-1</strain>
        <tissue evidence="1">Whole</tissue>
    </source>
</reference>
<evidence type="ECO:0000313" key="2">
    <source>
        <dbReference type="Proteomes" id="UP001381693"/>
    </source>
</evidence>
<dbReference type="AlphaFoldDB" id="A0AAN9A1P5"/>
<accession>A0AAN9A1P5</accession>
<organism evidence="1 2">
    <name type="scientific">Halocaridina rubra</name>
    <name type="common">Hawaiian red shrimp</name>
    <dbReference type="NCBI Taxonomy" id="373956"/>
    <lineage>
        <taxon>Eukaryota</taxon>
        <taxon>Metazoa</taxon>
        <taxon>Ecdysozoa</taxon>
        <taxon>Arthropoda</taxon>
        <taxon>Crustacea</taxon>
        <taxon>Multicrustacea</taxon>
        <taxon>Malacostraca</taxon>
        <taxon>Eumalacostraca</taxon>
        <taxon>Eucarida</taxon>
        <taxon>Decapoda</taxon>
        <taxon>Pleocyemata</taxon>
        <taxon>Caridea</taxon>
        <taxon>Atyoidea</taxon>
        <taxon>Atyidae</taxon>
        <taxon>Halocaridina</taxon>
    </lineage>
</organism>
<comment type="caution">
    <text evidence="1">The sequence shown here is derived from an EMBL/GenBank/DDBJ whole genome shotgun (WGS) entry which is preliminary data.</text>
</comment>
<dbReference type="Proteomes" id="UP001381693">
    <property type="component" value="Unassembled WGS sequence"/>
</dbReference>
<keyword evidence="2" id="KW-1185">Reference proteome</keyword>
<proteinExistence type="predicted"/>
<sequence length="614" mass="70618">MQSASVLVPSYQRPPSLSSLAATAVAKCLTYEDYDECNHYRWDPVMIWQYELPQRKKKSKKSVDRSQLYNEASMPIPQPPWRDMKKFRDWWWNNSTLGNMDSAVRCKLVDAFEQLSWTSATEEEYVLFLLLRLCVDTRIEIGDSFQISSEWCLDLAQVISQLGPYPLQKLFVTHDALGIIPILRSLVQQSPHLQVLRVNQWALSNDFMMTLGGHCHMLTEFSIPYMQPEVFMSDEALFSCFFDGMTSEEVIKCWRNGTQPRLSFFHLKYIDILYWKQTERFIQMVSLFYPNVRLCGIDAYSDLSDNDSLIQPFVEVNAQVTALRVSCRTKGILDGRLNCLVKKAKFIRELRLHIDDNFEGAECDVTFERRLDEAGAKLKTLVSQIKTFESFALRPHPGVDITKVVLPTLVMRGSCVTSLHLCYEFAQLNTNKLYQIINLCPRLHRLVISLDLQDSDEASDRFRTVLHPNYTLHTFVLQDIPSYCDSNQDYSYIKVASHILQAAPNLELCGLSCEANTVDDFSNLSSLSVRILHLQFCSELTLGGLQVTLRQLLPNFPNLKTLSLDEKEGTIPFESLASVCRTGINITQRRPEFFHIPKWDSSCGFQNSFVHYVM</sequence>